<dbReference type="PANTHER" id="PTHR11442">
    <property type="entry name" value="HEMOGLOBIN FAMILY MEMBER"/>
    <property type="match status" value="1"/>
</dbReference>
<dbReference type="GO" id="GO:0019825">
    <property type="term" value="F:oxygen binding"/>
    <property type="evidence" value="ECO:0007669"/>
    <property type="project" value="InterPro"/>
</dbReference>
<dbReference type="InterPro" id="IPR050056">
    <property type="entry name" value="Hemoglobin_oxygen_transport"/>
</dbReference>
<dbReference type="GO" id="GO:0005833">
    <property type="term" value="C:hemoglobin complex"/>
    <property type="evidence" value="ECO:0007669"/>
    <property type="project" value="InterPro"/>
</dbReference>
<dbReference type="GO" id="GO:0042744">
    <property type="term" value="P:hydrogen peroxide catabolic process"/>
    <property type="evidence" value="ECO:0007669"/>
    <property type="project" value="TreeGrafter"/>
</dbReference>
<evidence type="ECO:0000256" key="5">
    <source>
        <dbReference type="ARBA" id="ARBA00022723"/>
    </source>
</evidence>
<dbReference type="InterPro" id="IPR009050">
    <property type="entry name" value="Globin-like_sf"/>
</dbReference>
<evidence type="ECO:0000256" key="7">
    <source>
        <dbReference type="RuleBase" id="RU000356"/>
    </source>
</evidence>
<keyword evidence="4 7" id="KW-0561">Oxygen transport</keyword>
<reference evidence="9" key="2">
    <citation type="submission" date="2025-09" db="UniProtKB">
        <authorList>
            <consortium name="Ensembl"/>
        </authorList>
    </citation>
    <scope>IDENTIFICATION</scope>
</reference>
<dbReference type="Proteomes" id="UP000472277">
    <property type="component" value="Chromosome 32"/>
</dbReference>
<evidence type="ECO:0000313" key="9">
    <source>
        <dbReference type="Ensembl" id="ENSSTUP00000032447.1"/>
    </source>
</evidence>
<dbReference type="GO" id="GO:0020037">
    <property type="term" value="F:heme binding"/>
    <property type="evidence" value="ECO:0007669"/>
    <property type="project" value="InterPro"/>
</dbReference>
<proteinExistence type="inferred from homology"/>
<dbReference type="GO" id="GO:0031720">
    <property type="term" value="F:haptoglobin binding"/>
    <property type="evidence" value="ECO:0007669"/>
    <property type="project" value="TreeGrafter"/>
</dbReference>
<keyword evidence="6" id="KW-0408">Iron</keyword>
<name>A0A673YDF3_SALTR</name>
<dbReference type="Ensembl" id="ENSSTUT00000033907.1">
    <property type="protein sequence ID" value="ENSSTUP00000032447.1"/>
    <property type="gene ID" value="ENSSTUG00000013924.1"/>
</dbReference>
<evidence type="ECO:0000256" key="6">
    <source>
        <dbReference type="ARBA" id="ARBA00023004"/>
    </source>
</evidence>
<feature type="domain" description="Globin" evidence="8">
    <location>
        <begin position="2"/>
        <end position="131"/>
    </location>
</feature>
<evidence type="ECO:0000313" key="10">
    <source>
        <dbReference type="Proteomes" id="UP000472277"/>
    </source>
</evidence>
<reference evidence="9" key="1">
    <citation type="submission" date="2025-08" db="UniProtKB">
        <authorList>
            <consortium name="Ensembl"/>
        </authorList>
    </citation>
    <scope>IDENTIFICATION</scope>
</reference>
<comment type="similarity">
    <text evidence="1 7">Belongs to the globin family.</text>
</comment>
<dbReference type="InterPro" id="IPR002338">
    <property type="entry name" value="Hemoglobin_a-typ"/>
</dbReference>
<dbReference type="InterPro" id="IPR012292">
    <property type="entry name" value="Globin/Proto"/>
</dbReference>
<dbReference type="InterPro" id="IPR000971">
    <property type="entry name" value="Globin"/>
</dbReference>
<dbReference type="PROSITE" id="PS01033">
    <property type="entry name" value="GLOBIN"/>
    <property type="match status" value="1"/>
</dbReference>
<dbReference type="Pfam" id="PF00042">
    <property type="entry name" value="Globin"/>
    <property type="match status" value="1"/>
</dbReference>
<protein>
    <recommendedName>
        <fullName evidence="8">Globin domain-containing protein</fullName>
    </recommendedName>
</protein>
<evidence type="ECO:0000259" key="8">
    <source>
        <dbReference type="PROSITE" id="PS01033"/>
    </source>
</evidence>
<dbReference type="GeneTree" id="ENSGT00940000163288"/>
<dbReference type="SUPFAM" id="SSF46458">
    <property type="entry name" value="Globin-like"/>
    <property type="match status" value="1"/>
</dbReference>
<keyword evidence="5" id="KW-0479">Metal-binding</keyword>
<keyword evidence="3 7" id="KW-0349">Heme</keyword>
<dbReference type="GO" id="GO:0046872">
    <property type="term" value="F:metal ion binding"/>
    <property type="evidence" value="ECO:0007669"/>
    <property type="project" value="UniProtKB-KW"/>
</dbReference>
<accession>A0A673YDF3</accession>
<keyword evidence="2 7" id="KW-0813">Transport</keyword>
<dbReference type="Gene3D" id="1.10.490.10">
    <property type="entry name" value="Globins"/>
    <property type="match status" value="1"/>
</dbReference>
<dbReference type="GO" id="GO:0043177">
    <property type="term" value="F:organic acid binding"/>
    <property type="evidence" value="ECO:0007669"/>
    <property type="project" value="TreeGrafter"/>
</dbReference>
<sequence>MSLTAKNKAVVRAFWAKVFDKAEDLGCEALSRILVVYPQTKTYFSHWPDLSPGSALVRKHGKTIMGGVGEAVAKIDDLTAGLLTLSELHILSYNILVARAILFPADFTPEVHASVDKFLAALALALINSSRLDMMKYVAIFKA</sequence>
<keyword evidence="10" id="KW-1185">Reference proteome</keyword>
<dbReference type="GO" id="GO:0031838">
    <property type="term" value="C:haptoglobin-hemoglobin complex"/>
    <property type="evidence" value="ECO:0007669"/>
    <property type="project" value="TreeGrafter"/>
</dbReference>
<evidence type="ECO:0000256" key="1">
    <source>
        <dbReference type="ARBA" id="ARBA00008705"/>
    </source>
</evidence>
<dbReference type="PANTHER" id="PTHR11442:SF41">
    <property type="entry name" value="HEMOGLOBIN SUBUNIT ZETA"/>
    <property type="match status" value="1"/>
</dbReference>
<dbReference type="PRINTS" id="PR00612">
    <property type="entry name" value="ALPHAHAEM"/>
</dbReference>
<evidence type="ECO:0000256" key="3">
    <source>
        <dbReference type="ARBA" id="ARBA00022617"/>
    </source>
</evidence>
<dbReference type="GO" id="GO:0004601">
    <property type="term" value="F:peroxidase activity"/>
    <property type="evidence" value="ECO:0007669"/>
    <property type="project" value="TreeGrafter"/>
</dbReference>
<dbReference type="GO" id="GO:0005344">
    <property type="term" value="F:oxygen carrier activity"/>
    <property type="evidence" value="ECO:0007669"/>
    <property type="project" value="UniProtKB-KW"/>
</dbReference>
<evidence type="ECO:0000256" key="2">
    <source>
        <dbReference type="ARBA" id="ARBA00022448"/>
    </source>
</evidence>
<dbReference type="AlphaFoldDB" id="A0A673YDF3"/>
<organism evidence="9 10">
    <name type="scientific">Salmo trutta</name>
    <name type="common">Brown trout</name>
    <dbReference type="NCBI Taxonomy" id="8032"/>
    <lineage>
        <taxon>Eukaryota</taxon>
        <taxon>Metazoa</taxon>
        <taxon>Chordata</taxon>
        <taxon>Craniata</taxon>
        <taxon>Vertebrata</taxon>
        <taxon>Euteleostomi</taxon>
        <taxon>Actinopterygii</taxon>
        <taxon>Neopterygii</taxon>
        <taxon>Teleostei</taxon>
        <taxon>Protacanthopterygii</taxon>
        <taxon>Salmoniformes</taxon>
        <taxon>Salmonidae</taxon>
        <taxon>Salmoninae</taxon>
        <taxon>Salmo</taxon>
    </lineage>
</organism>
<dbReference type="InParanoid" id="A0A673YDF3"/>
<dbReference type="OMA" id="ELHAFRL"/>
<dbReference type="GO" id="GO:0072562">
    <property type="term" value="C:blood microparticle"/>
    <property type="evidence" value="ECO:0007669"/>
    <property type="project" value="TreeGrafter"/>
</dbReference>
<evidence type="ECO:0000256" key="4">
    <source>
        <dbReference type="ARBA" id="ARBA00022621"/>
    </source>
</evidence>